<keyword evidence="2" id="KW-1185">Reference proteome</keyword>
<organism evidence="1 2">
    <name type="scientific">Mariniradius sediminis</name>
    <dbReference type="NCBI Taxonomy" id="2909237"/>
    <lineage>
        <taxon>Bacteria</taxon>
        <taxon>Pseudomonadati</taxon>
        <taxon>Bacteroidota</taxon>
        <taxon>Cytophagia</taxon>
        <taxon>Cytophagales</taxon>
        <taxon>Cyclobacteriaceae</taxon>
        <taxon>Mariniradius</taxon>
    </lineage>
</organism>
<accession>A0ABS9BY73</accession>
<comment type="caution">
    <text evidence="1">The sequence shown here is derived from an EMBL/GenBank/DDBJ whole genome shotgun (WGS) entry which is preliminary data.</text>
</comment>
<dbReference type="Proteomes" id="UP001201449">
    <property type="component" value="Unassembled WGS sequence"/>
</dbReference>
<evidence type="ECO:0000313" key="1">
    <source>
        <dbReference type="EMBL" id="MCF1753002.1"/>
    </source>
</evidence>
<gene>
    <name evidence="1" type="ORF">L0U89_18225</name>
</gene>
<name>A0ABS9BY73_9BACT</name>
<evidence type="ECO:0000313" key="2">
    <source>
        <dbReference type="Proteomes" id="UP001201449"/>
    </source>
</evidence>
<sequence>MKNLMILASLLLSLQLGKKEKIEVPAMKSVELTYQEFASFDVNISSTSKTPIDVSVIDPKTKKQVQGFGLGSYGNAVVSVNPEHILRLKNNSLNDMNLSIEFVERKPYTYNPENAPEINFTMHNSSLKSIPLIIPNVMNPNLSPMSNSGVSLKVGQKIYFRDGAKKVLILTVDESIKPGDKIDMAKLVKDLKKD</sequence>
<dbReference type="EMBL" id="JAKEVZ010000018">
    <property type="protein sequence ID" value="MCF1753002.1"/>
    <property type="molecule type" value="Genomic_DNA"/>
</dbReference>
<reference evidence="1 2" key="1">
    <citation type="submission" date="2022-01" db="EMBL/GenBank/DDBJ databases">
        <title>Mariniradius saccharolyticus sp. nov., isolated from sediment of a river.</title>
        <authorList>
            <person name="Liu H."/>
        </authorList>
    </citation>
    <scope>NUCLEOTIDE SEQUENCE [LARGE SCALE GENOMIC DNA]</scope>
    <source>
        <strain evidence="1 2">RY-2</strain>
    </source>
</reference>
<dbReference type="RefSeq" id="WP_234862833.1">
    <property type="nucleotide sequence ID" value="NZ_JAKEVZ010000018.1"/>
</dbReference>
<proteinExistence type="predicted"/>
<protein>
    <submittedName>
        <fullName evidence="1">Uncharacterized protein</fullName>
    </submittedName>
</protein>